<evidence type="ECO:0000313" key="2">
    <source>
        <dbReference type="Proteomes" id="UP000007520"/>
    </source>
</evidence>
<dbReference type="GeneID" id="14013311"/>
<organism evidence="1 2">
    <name type="scientific">Vibrio phage pVp-1</name>
    <dbReference type="NCBI Taxonomy" id="1150989"/>
    <lineage>
        <taxon>Viruses</taxon>
        <taxon>Duplodnaviria</taxon>
        <taxon>Heunggongvirae</taxon>
        <taxon>Uroviricota</taxon>
        <taxon>Caudoviricetes</taxon>
        <taxon>Demerecviridae</taxon>
        <taxon>Ermolyevavirinae</taxon>
        <taxon>Vipunavirus</taxon>
        <taxon>Vipunavirus pVp1</taxon>
    </lineage>
</organism>
<dbReference type="KEGG" id="vg:14013311"/>
<gene>
    <name evidence="1" type="ORF">pVp-1_0045</name>
</gene>
<dbReference type="RefSeq" id="YP_007007868.1">
    <property type="nucleotide sequence ID" value="NC_019529.1"/>
</dbReference>
<reference evidence="1 2" key="1">
    <citation type="journal article" date="2012" name="J. Virol.">
        <title>Complete Genome Sequence of a Novel Marine Siphovirus, pVp-1, Infecting Vibrio parahaemolyticus.</title>
        <authorList>
            <person name="Kim J.H."/>
            <person name="Jun J.W."/>
            <person name="Choresca C.H."/>
            <person name="Shin S.P."/>
            <person name="Han J.E."/>
            <person name="Park S.C."/>
        </authorList>
    </citation>
    <scope>NUCLEOTIDE SEQUENCE [LARGE SCALE GENOMIC DNA]</scope>
</reference>
<keyword evidence="2" id="KW-1185">Reference proteome</keyword>
<evidence type="ECO:0000313" key="1">
    <source>
        <dbReference type="EMBL" id="AFB83902.1"/>
    </source>
</evidence>
<dbReference type="EMBL" id="JQ340389">
    <property type="protein sequence ID" value="AFB83902.1"/>
    <property type="molecule type" value="Genomic_DNA"/>
</dbReference>
<name>H6WXD6_9CAUD</name>
<protein>
    <submittedName>
        <fullName evidence="1">Uncharacterized protein</fullName>
    </submittedName>
</protein>
<dbReference type="Proteomes" id="UP000007520">
    <property type="component" value="Segment"/>
</dbReference>
<proteinExistence type="predicted"/>
<sequence>MPKATLRQEVTVTLEMTEHEAYWLRAMTQNYLGRPGDEPKEDKELREKFFNSLKNLLDQPKIR</sequence>
<accession>H6WXD6</accession>